<reference evidence="3" key="1">
    <citation type="journal article" date="2011" name="PLoS Biol.">
        <title>Gene gain and loss during evolution of obligate parasitism in the white rust pathogen of Arabidopsis thaliana.</title>
        <authorList>
            <person name="Kemen E."/>
            <person name="Gardiner A."/>
            <person name="Schultz-Larsen T."/>
            <person name="Kemen A.C."/>
            <person name="Balmuth A.L."/>
            <person name="Robert-Seilaniantz A."/>
            <person name="Bailey K."/>
            <person name="Holub E."/>
            <person name="Studholme D.J."/>
            <person name="Maclean D."/>
            <person name="Jones J.D."/>
        </authorList>
    </citation>
    <scope>NUCLEOTIDE SEQUENCE</scope>
</reference>
<dbReference type="GO" id="GO:0044183">
    <property type="term" value="F:protein folding chaperone"/>
    <property type="evidence" value="ECO:0007669"/>
    <property type="project" value="TreeGrafter"/>
</dbReference>
<dbReference type="InterPro" id="IPR018253">
    <property type="entry name" value="DnaJ_domain_CS"/>
</dbReference>
<dbReference type="PANTHER" id="PTHR43948:SF10">
    <property type="entry name" value="MRJ, ISOFORM E"/>
    <property type="match status" value="1"/>
</dbReference>
<evidence type="ECO:0000256" key="1">
    <source>
        <dbReference type="SAM" id="Phobius"/>
    </source>
</evidence>
<reference evidence="3" key="2">
    <citation type="submission" date="2011-02" db="EMBL/GenBank/DDBJ databases">
        <authorList>
            <person name="MacLean D."/>
        </authorList>
    </citation>
    <scope>NUCLEOTIDE SEQUENCE</scope>
</reference>
<dbReference type="PROSITE" id="PS50076">
    <property type="entry name" value="DNAJ_2"/>
    <property type="match status" value="1"/>
</dbReference>
<protein>
    <submittedName>
        <fullName evidence="3">Uncharacterized protein AlNc14C114G6475</fullName>
    </submittedName>
</protein>
<dbReference type="PRINTS" id="PR00625">
    <property type="entry name" value="JDOMAIN"/>
</dbReference>
<organism evidence="3">
    <name type="scientific">Albugo laibachii Nc14</name>
    <dbReference type="NCBI Taxonomy" id="890382"/>
    <lineage>
        <taxon>Eukaryota</taxon>
        <taxon>Sar</taxon>
        <taxon>Stramenopiles</taxon>
        <taxon>Oomycota</taxon>
        <taxon>Peronosporomycetes</taxon>
        <taxon>Albuginales</taxon>
        <taxon>Albuginaceae</taxon>
        <taxon>Albugo</taxon>
    </lineage>
</organism>
<dbReference type="HOGENOM" id="CLU_967796_0_0_1"/>
<dbReference type="SMART" id="SM00271">
    <property type="entry name" value="DnaJ"/>
    <property type="match status" value="1"/>
</dbReference>
<keyword evidence="1" id="KW-1133">Transmembrane helix</keyword>
<dbReference type="Gene3D" id="1.10.287.110">
    <property type="entry name" value="DnaJ domain"/>
    <property type="match status" value="1"/>
</dbReference>
<dbReference type="AlphaFoldDB" id="F0WIU0"/>
<dbReference type="PROSITE" id="PS00636">
    <property type="entry name" value="DNAJ_1"/>
    <property type="match status" value="1"/>
</dbReference>
<evidence type="ECO:0000313" key="3">
    <source>
        <dbReference type="EMBL" id="CCA21184.1"/>
    </source>
</evidence>
<dbReference type="GO" id="GO:0051087">
    <property type="term" value="F:protein-folding chaperone binding"/>
    <property type="evidence" value="ECO:0007669"/>
    <property type="project" value="TreeGrafter"/>
</dbReference>
<feature type="domain" description="J" evidence="2">
    <location>
        <begin position="106"/>
        <end position="172"/>
    </location>
</feature>
<dbReference type="GO" id="GO:0005737">
    <property type="term" value="C:cytoplasm"/>
    <property type="evidence" value="ECO:0007669"/>
    <property type="project" value="TreeGrafter"/>
</dbReference>
<feature type="transmembrane region" description="Helical" evidence="1">
    <location>
        <begin position="254"/>
        <end position="279"/>
    </location>
</feature>
<sequence length="288" mass="32240">MYRTLNQKELSLTTEKHYSPCRDKHMDDMACLYQTPVHLRAQLEGRSPRQIDPEASYCNVVPNTSSLSASDFASKTSFLCIPRTSKITASMNPNVSDLTQDTSFSRYYNLLQVDQKSSPADISRAYRKLALRYHPDKNPKNQQAAACHFHLIAHAYAILSDPEQRRRYDLYGPTLKPIQNCCSILSVAPFLASVTVGFSTAGAHGLGWMHDFRLSFGLQVGCILLTSLLHNRMNVSKKALLHKAKAELESVSDYFAVTCVGLVFGNLSGWISASAWMCLKYMTRSKSI</sequence>
<dbReference type="EMBL" id="FR824159">
    <property type="protein sequence ID" value="CCA21184.1"/>
    <property type="molecule type" value="Genomic_DNA"/>
</dbReference>
<dbReference type="PANTHER" id="PTHR43948">
    <property type="entry name" value="DNAJ HOMOLOG SUBFAMILY B"/>
    <property type="match status" value="1"/>
</dbReference>
<name>F0WIU0_9STRA</name>
<dbReference type="Pfam" id="PF00226">
    <property type="entry name" value="DnaJ"/>
    <property type="match status" value="1"/>
</dbReference>
<accession>F0WIU0</accession>
<feature type="transmembrane region" description="Helical" evidence="1">
    <location>
        <begin position="183"/>
        <end position="202"/>
    </location>
</feature>
<gene>
    <name evidence="3" type="primary">AlNc14C114G6475</name>
    <name evidence="3" type="ORF">ALNC14_073270</name>
</gene>
<dbReference type="SUPFAM" id="SSF46565">
    <property type="entry name" value="Chaperone J-domain"/>
    <property type="match status" value="1"/>
</dbReference>
<evidence type="ECO:0000259" key="2">
    <source>
        <dbReference type="PROSITE" id="PS50076"/>
    </source>
</evidence>
<dbReference type="GO" id="GO:0051082">
    <property type="term" value="F:unfolded protein binding"/>
    <property type="evidence" value="ECO:0007669"/>
    <property type="project" value="TreeGrafter"/>
</dbReference>
<dbReference type="InterPro" id="IPR001623">
    <property type="entry name" value="DnaJ_domain"/>
</dbReference>
<proteinExistence type="predicted"/>
<dbReference type="CDD" id="cd06257">
    <property type="entry name" value="DnaJ"/>
    <property type="match status" value="1"/>
</dbReference>
<keyword evidence="1" id="KW-0812">Transmembrane</keyword>
<dbReference type="InterPro" id="IPR036869">
    <property type="entry name" value="J_dom_sf"/>
</dbReference>
<dbReference type="GO" id="GO:0005634">
    <property type="term" value="C:nucleus"/>
    <property type="evidence" value="ECO:0007669"/>
    <property type="project" value="TreeGrafter"/>
</dbReference>
<keyword evidence="1" id="KW-0472">Membrane</keyword>